<proteinExistence type="predicted"/>
<dbReference type="PANTHER" id="PTHR36361:SF1">
    <property type="entry name" value="PROTEIN APEM9"/>
    <property type="match status" value="1"/>
</dbReference>
<organism evidence="2 3">
    <name type="scientific">Liquidambar formosana</name>
    <name type="common">Formosan gum</name>
    <dbReference type="NCBI Taxonomy" id="63359"/>
    <lineage>
        <taxon>Eukaryota</taxon>
        <taxon>Viridiplantae</taxon>
        <taxon>Streptophyta</taxon>
        <taxon>Embryophyta</taxon>
        <taxon>Tracheophyta</taxon>
        <taxon>Spermatophyta</taxon>
        <taxon>Magnoliopsida</taxon>
        <taxon>eudicotyledons</taxon>
        <taxon>Gunneridae</taxon>
        <taxon>Pentapetalae</taxon>
        <taxon>Saxifragales</taxon>
        <taxon>Altingiaceae</taxon>
        <taxon>Liquidambar</taxon>
    </lineage>
</organism>
<dbReference type="PANTHER" id="PTHR36361">
    <property type="entry name" value="PROTEIN APEM9"/>
    <property type="match status" value="1"/>
</dbReference>
<feature type="region of interest" description="Disordered" evidence="1">
    <location>
        <begin position="1"/>
        <end position="24"/>
    </location>
</feature>
<name>A0AAP0NB06_LIQFO</name>
<dbReference type="EMBL" id="JBBPBK010000015">
    <property type="protein sequence ID" value="KAK9268445.1"/>
    <property type="molecule type" value="Genomic_DNA"/>
</dbReference>
<accession>A0AAP0NB06</accession>
<dbReference type="AlphaFoldDB" id="A0AAP0NB06"/>
<evidence type="ECO:0000256" key="1">
    <source>
        <dbReference type="SAM" id="MobiDB-lite"/>
    </source>
</evidence>
<dbReference type="Proteomes" id="UP001415857">
    <property type="component" value="Unassembled WGS sequence"/>
</dbReference>
<gene>
    <name evidence="2" type="ORF">L1049_000195</name>
</gene>
<evidence type="ECO:0000313" key="2">
    <source>
        <dbReference type="EMBL" id="KAK9268445.1"/>
    </source>
</evidence>
<dbReference type="InterPro" id="IPR034571">
    <property type="entry name" value="APEM9"/>
</dbReference>
<sequence length="124" mass="13759">MQRMEERERVGSEREMGSSIADPGIWEEIERSESYLVCSMFEEAASSAASILKRICDDKSAEVGEDNQLHDMMEAAGMVLVQSLKELGRNQRPDVVCLMETRASSNSVVNSLADFGFTASHRVP</sequence>
<feature type="compositionally biased region" description="Basic and acidic residues" evidence="1">
    <location>
        <begin position="1"/>
        <end position="16"/>
    </location>
</feature>
<dbReference type="GO" id="GO:0015919">
    <property type="term" value="P:peroxisomal membrane transport"/>
    <property type="evidence" value="ECO:0007669"/>
    <property type="project" value="InterPro"/>
</dbReference>
<keyword evidence="3" id="KW-1185">Reference proteome</keyword>
<evidence type="ECO:0000313" key="3">
    <source>
        <dbReference type="Proteomes" id="UP001415857"/>
    </source>
</evidence>
<reference evidence="2 3" key="1">
    <citation type="journal article" date="2024" name="Plant J.">
        <title>Genome sequences and population genomics reveal climatic adaptation and genomic divergence between two closely related sweetgum species.</title>
        <authorList>
            <person name="Xu W.Q."/>
            <person name="Ren C.Q."/>
            <person name="Zhang X.Y."/>
            <person name="Comes H.P."/>
            <person name="Liu X.H."/>
            <person name="Li Y.G."/>
            <person name="Kettle C.J."/>
            <person name="Jalonen R."/>
            <person name="Gaisberger H."/>
            <person name="Ma Y.Z."/>
            <person name="Qiu Y.X."/>
        </authorList>
    </citation>
    <scope>NUCLEOTIDE SEQUENCE [LARGE SCALE GENOMIC DNA]</scope>
    <source>
        <strain evidence="2">Hangzhou</strain>
    </source>
</reference>
<protein>
    <submittedName>
        <fullName evidence="2">Uncharacterized protein</fullName>
    </submittedName>
</protein>
<comment type="caution">
    <text evidence="2">The sequence shown here is derived from an EMBL/GenBank/DDBJ whole genome shotgun (WGS) entry which is preliminary data.</text>
</comment>